<dbReference type="CDD" id="cd00331">
    <property type="entry name" value="IGPS"/>
    <property type="match status" value="1"/>
</dbReference>
<dbReference type="NCBIfam" id="NF001377">
    <property type="entry name" value="PRK00278.2-4"/>
    <property type="match status" value="1"/>
</dbReference>
<dbReference type="HAMAP" id="MF_00134_B">
    <property type="entry name" value="IGPS_B"/>
    <property type="match status" value="1"/>
</dbReference>
<dbReference type="InterPro" id="IPR011060">
    <property type="entry name" value="RibuloseP-bd_barrel"/>
</dbReference>
<dbReference type="GO" id="GO:0000162">
    <property type="term" value="P:L-tryptophan biosynthetic process"/>
    <property type="evidence" value="ECO:0007669"/>
    <property type="project" value="UniProtKB-UniRule"/>
</dbReference>
<dbReference type="Proteomes" id="UP000481030">
    <property type="component" value="Unassembled WGS sequence"/>
</dbReference>
<evidence type="ECO:0000256" key="3">
    <source>
        <dbReference type="ARBA" id="ARBA00008737"/>
    </source>
</evidence>
<comment type="pathway">
    <text evidence="2 9">Amino-acid biosynthesis; L-tryptophan biosynthesis; L-tryptophan from chorismate: step 4/5.</text>
</comment>
<reference evidence="11 12" key="1">
    <citation type="journal article" date="2016" name="Antonie Van Leeuwenhoek">
        <title>Bacillus depressus sp. nov., isolated from soil of a sunflower field.</title>
        <authorList>
            <person name="Wei X."/>
            <person name="Xin D."/>
            <person name="Xin Y."/>
            <person name="Zhang H."/>
            <person name="Wang T."/>
            <person name="Zhang J."/>
        </authorList>
    </citation>
    <scope>NUCLEOTIDE SEQUENCE [LARGE SCALE GENOMIC DNA]</scope>
    <source>
        <strain evidence="11 12">BZ1</strain>
    </source>
</reference>
<keyword evidence="7 9" id="KW-0057">Aromatic amino acid biosynthesis</keyword>
<evidence type="ECO:0000256" key="4">
    <source>
        <dbReference type="ARBA" id="ARBA00022605"/>
    </source>
</evidence>
<dbReference type="FunFam" id="3.20.20.70:FF:000024">
    <property type="entry name" value="Indole-3-glycerol phosphate synthase"/>
    <property type="match status" value="1"/>
</dbReference>
<dbReference type="InterPro" id="IPR013785">
    <property type="entry name" value="Aldolase_TIM"/>
</dbReference>
<comment type="caution">
    <text evidence="11">The sequence shown here is derived from an EMBL/GenBank/DDBJ whole genome shotgun (WGS) entry which is preliminary data.</text>
</comment>
<dbReference type="RefSeq" id="WP_151532831.1">
    <property type="nucleotide sequence ID" value="NZ_WBOS01000001.1"/>
</dbReference>
<keyword evidence="4 9" id="KW-0028">Amino-acid biosynthesis</keyword>
<dbReference type="InterPro" id="IPR001468">
    <property type="entry name" value="Indole-3-GlycerolPSynthase_CS"/>
</dbReference>
<comment type="catalytic activity">
    <reaction evidence="1 9">
        <text>1-(2-carboxyphenylamino)-1-deoxy-D-ribulose 5-phosphate + H(+) = (1S,2R)-1-C-(indol-3-yl)glycerol 3-phosphate + CO2 + H2O</text>
        <dbReference type="Rhea" id="RHEA:23476"/>
        <dbReference type="ChEBI" id="CHEBI:15377"/>
        <dbReference type="ChEBI" id="CHEBI:15378"/>
        <dbReference type="ChEBI" id="CHEBI:16526"/>
        <dbReference type="ChEBI" id="CHEBI:58613"/>
        <dbReference type="ChEBI" id="CHEBI:58866"/>
        <dbReference type="EC" id="4.1.1.48"/>
    </reaction>
</comment>
<dbReference type="Pfam" id="PF00218">
    <property type="entry name" value="IGPS"/>
    <property type="match status" value="1"/>
</dbReference>
<comment type="similarity">
    <text evidence="3 9">Belongs to the TrpC family.</text>
</comment>
<evidence type="ECO:0000256" key="8">
    <source>
        <dbReference type="ARBA" id="ARBA00023239"/>
    </source>
</evidence>
<keyword evidence="8 9" id="KW-0456">Lyase</keyword>
<dbReference type="PANTHER" id="PTHR22854:SF2">
    <property type="entry name" value="INDOLE-3-GLYCEROL-PHOSPHATE SYNTHASE"/>
    <property type="match status" value="1"/>
</dbReference>
<dbReference type="EC" id="4.1.1.48" evidence="9"/>
<sequence length="264" mass="29159">MTTILDLILKEKKKEVERFKEEKIEIPEQPSEKKASLLKKLQSEEELAIIAEFKRASPSKGDINIGLNPETQALSYIDFGADAISVLTDTPFFKGGFDDLKAVRETVDAPLLCKDFIIDEVQILKAKASGANLILLIVAALEEQRLKELYSFAIGNGLEVLMEVHSEDELETALRTGAQIIGVNNRDLKTFSVDLAMTEMLAPKIKAAGAYLISESGIQTEQDVQRVIEAGANGILVGEAFMRAENLEALLKQMKQPLKEVLKK</sequence>
<dbReference type="PANTHER" id="PTHR22854">
    <property type="entry name" value="TRYPTOPHAN BIOSYNTHESIS PROTEIN"/>
    <property type="match status" value="1"/>
</dbReference>
<feature type="domain" description="Indole-3-glycerol phosphate synthase" evidence="10">
    <location>
        <begin position="5"/>
        <end position="253"/>
    </location>
</feature>
<dbReference type="OrthoDB" id="9804217at2"/>
<keyword evidence="5 9" id="KW-0210">Decarboxylase</keyword>
<protein>
    <recommendedName>
        <fullName evidence="9">Indole-3-glycerol phosphate synthase</fullName>
        <shortName evidence="9">IGPS</shortName>
        <ecNumber evidence="9">4.1.1.48</ecNumber>
    </recommendedName>
</protein>
<dbReference type="Gene3D" id="3.20.20.70">
    <property type="entry name" value="Aldolase class I"/>
    <property type="match status" value="1"/>
</dbReference>
<dbReference type="GO" id="GO:0004640">
    <property type="term" value="F:phosphoribosylanthranilate isomerase activity"/>
    <property type="evidence" value="ECO:0007669"/>
    <property type="project" value="TreeGrafter"/>
</dbReference>
<evidence type="ECO:0000313" key="11">
    <source>
        <dbReference type="EMBL" id="KAB2338105.1"/>
    </source>
</evidence>
<dbReference type="PROSITE" id="PS00614">
    <property type="entry name" value="IGPS"/>
    <property type="match status" value="1"/>
</dbReference>
<evidence type="ECO:0000256" key="6">
    <source>
        <dbReference type="ARBA" id="ARBA00022822"/>
    </source>
</evidence>
<dbReference type="EMBL" id="WBOS01000001">
    <property type="protein sequence ID" value="KAB2338105.1"/>
    <property type="molecule type" value="Genomic_DNA"/>
</dbReference>
<accession>A0A6L3VFJ9</accession>
<proteinExistence type="inferred from homology"/>
<evidence type="ECO:0000259" key="10">
    <source>
        <dbReference type="Pfam" id="PF00218"/>
    </source>
</evidence>
<evidence type="ECO:0000313" key="12">
    <source>
        <dbReference type="Proteomes" id="UP000481030"/>
    </source>
</evidence>
<keyword evidence="6 9" id="KW-0822">Tryptophan biosynthesis</keyword>
<dbReference type="GO" id="GO:0004425">
    <property type="term" value="F:indole-3-glycerol-phosphate synthase activity"/>
    <property type="evidence" value="ECO:0007669"/>
    <property type="project" value="UniProtKB-UniRule"/>
</dbReference>
<organism evidence="11 12">
    <name type="scientific">Cytobacillus depressus</name>
    <dbReference type="NCBI Taxonomy" id="1602942"/>
    <lineage>
        <taxon>Bacteria</taxon>
        <taxon>Bacillati</taxon>
        <taxon>Bacillota</taxon>
        <taxon>Bacilli</taxon>
        <taxon>Bacillales</taxon>
        <taxon>Bacillaceae</taxon>
        <taxon>Cytobacillus</taxon>
    </lineage>
</organism>
<dbReference type="AlphaFoldDB" id="A0A6L3VFJ9"/>
<gene>
    <name evidence="9 11" type="primary">trpC</name>
    <name evidence="11" type="ORF">F7731_00575</name>
</gene>
<name>A0A6L3VFJ9_9BACI</name>
<dbReference type="InterPro" id="IPR013798">
    <property type="entry name" value="Indole-3-glycerol_P_synth_dom"/>
</dbReference>
<evidence type="ECO:0000256" key="1">
    <source>
        <dbReference type="ARBA" id="ARBA00001633"/>
    </source>
</evidence>
<evidence type="ECO:0000256" key="2">
    <source>
        <dbReference type="ARBA" id="ARBA00004696"/>
    </source>
</evidence>
<dbReference type="UniPathway" id="UPA00035">
    <property type="reaction ID" value="UER00043"/>
</dbReference>
<dbReference type="InterPro" id="IPR045186">
    <property type="entry name" value="Indole-3-glycerol_P_synth"/>
</dbReference>
<evidence type="ECO:0000256" key="5">
    <source>
        <dbReference type="ARBA" id="ARBA00022793"/>
    </source>
</evidence>
<evidence type="ECO:0000256" key="9">
    <source>
        <dbReference type="HAMAP-Rule" id="MF_00134"/>
    </source>
</evidence>
<keyword evidence="12" id="KW-1185">Reference proteome</keyword>
<evidence type="ECO:0000256" key="7">
    <source>
        <dbReference type="ARBA" id="ARBA00023141"/>
    </source>
</evidence>
<dbReference type="SUPFAM" id="SSF51366">
    <property type="entry name" value="Ribulose-phoshate binding barrel"/>
    <property type="match status" value="1"/>
</dbReference>
<dbReference type="NCBIfam" id="NF001371">
    <property type="entry name" value="PRK00278.1-3"/>
    <property type="match status" value="1"/>
</dbReference>